<dbReference type="Proteomes" id="UP000282985">
    <property type="component" value="Unassembled WGS sequence"/>
</dbReference>
<gene>
    <name evidence="10" type="ORF">DLK05_04950</name>
</gene>
<dbReference type="EMBL" id="RJJX01000004">
    <property type="protein sequence ID" value="RUT79167.1"/>
    <property type="molecule type" value="Genomic_DNA"/>
</dbReference>
<name>A0A434AXK4_9BACT</name>
<feature type="transmembrane region" description="Helical" evidence="8">
    <location>
        <begin position="279"/>
        <end position="297"/>
    </location>
</feature>
<dbReference type="InterPro" id="IPR029020">
    <property type="entry name" value="Ammonium/urea_transptr"/>
</dbReference>
<evidence type="ECO:0000256" key="2">
    <source>
        <dbReference type="ARBA" id="ARBA00005887"/>
    </source>
</evidence>
<evidence type="ECO:0000313" key="10">
    <source>
        <dbReference type="EMBL" id="RUT79167.1"/>
    </source>
</evidence>
<feature type="transmembrane region" description="Helical" evidence="8">
    <location>
        <begin position="40"/>
        <end position="58"/>
    </location>
</feature>
<protein>
    <recommendedName>
        <fullName evidence="8">Ammonium transporter</fullName>
    </recommendedName>
</protein>
<dbReference type="PROSITE" id="PS01219">
    <property type="entry name" value="AMMONIUM_TRANSP"/>
    <property type="match status" value="1"/>
</dbReference>
<dbReference type="InterPro" id="IPR024041">
    <property type="entry name" value="NH4_transpt_AmtB-like_dom"/>
</dbReference>
<comment type="caution">
    <text evidence="10">The sequence shown here is derived from an EMBL/GenBank/DDBJ whole genome shotgun (WGS) entry which is preliminary data.</text>
</comment>
<evidence type="ECO:0000256" key="3">
    <source>
        <dbReference type="ARBA" id="ARBA00022448"/>
    </source>
</evidence>
<evidence type="ECO:0000256" key="6">
    <source>
        <dbReference type="ARBA" id="ARBA00023136"/>
    </source>
</evidence>
<organism evidence="10 11">
    <name type="scientific">Ancylomarina longa</name>
    <dbReference type="NCBI Taxonomy" id="2487017"/>
    <lineage>
        <taxon>Bacteria</taxon>
        <taxon>Pseudomonadati</taxon>
        <taxon>Bacteroidota</taxon>
        <taxon>Bacteroidia</taxon>
        <taxon>Marinilabiliales</taxon>
        <taxon>Marinifilaceae</taxon>
        <taxon>Ancylomarina</taxon>
    </lineage>
</organism>
<feature type="transmembrane region" description="Helical" evidence="8">
    <location>
        <begin position="225"/>
        <end position="244"/>
    </location>
</feature>
<dbReference type="PANTHER" id="PTHR43029">
    <property type="entry name" value="AMMONIUM TRANSPORTER MEP2"/>
    <property type="match status" value="1"/>
</dbReference>
<evidence type="ECO:0000256" key="8">
    <source>
        <dbReference type="RuleBase" id="RU362002"/>
    </source>
</evidence>
<feature type="transmembrane region" description="Helical" evidence="8">
    <location>
        <begin position="256"/>
        <end position="273"/>
    </location>
</feature>
<keyword evidence="5 8" id="KW-1133">Transmembrane helix</keyword>
<feature type="transmembrane region" description="Helical" evidence="8">
    <location>
        <begin position="352"/>
        <end position="376"/>
    </location>
</feature>
<feature type="transmembrane region" description="Helical" evidence="8">
    <location>
        <begin position="99"/>
        <end position="121"/>
    </location>
</feature>
<dbReference type="AlphaFoldDB" id="A0A434AXK4"/>
<sequence length="405" mass="43558">MLDSGATTFMILCTSLVMLMTPGLAFFYGGLAGKRNILGVMMQTFVSLGITTIMWVTIGYSLCFSGGEGGIIGNLDFAFLHGVGFETNFAGAGGKYPNFIFIAYQMMFAIITPALITGAFVNRVTFKAYLFFLVVWQLFVYYPFVHMVWGGGILQEWGVLDFAGGVVVHATAGFAALASVFYVGKRRDRQSPPNSIPLVAIGTGLLWFGWYGFNAGSELDVNHITTLAFLNTDVAASFAAITWLIIEWSREGKPKFVGLLTGAVAGLATITPAAGFVPLWAAMVIGILAGFLCYLAVQLKNKWGWDDALDVWGVHGMGGVFGTILLGVFASSAINGQSGLLEGDGAFFFKEIVAVIISAAYAFVFTYLMLTIINYITPVKVKMEDEDKGLDASLHGEQAYDEGAL</sequence>
<dbReference type="SUPFAM" id="SSF111352">
    <property type="entry name" value="Ammonium transporter"/>
    <property type="match status" value="1"/>
</dbReference>
<comment type="subcellular location">
    <subcellularLocation>
        <location evidence="8">Cell membrane</location>
        <topology evidence="8">Multi-pass membrane protein</topology>
    </subcellularLocation>
    <subcellularLocation>
        <location evidence="1">Membrane</location>
        <topology evidence="1">Multi-pass membrane protein</topology>
    </subcellularLocation>
</comment>
<dbReference type="InterPro" id="IPR001905">
    <property type="entry name" value="Ammonium_transpt"/>
</dbReference>
<dbReference type="RefSeq" id="WP_127342891.1">
    <property type="nucleotide sequence ID" value="NZ_RJJX01000004.1"/>
</dbReference>
<dbReference type="Pfam" id="PF00909">
    <property type="entry name" value="Ammonium_transp"/>
    <property type="match status" value="1"/>
</dbReference>
<dbReference type="Gene3D" id="1.10.3430.10">
    <property type="entry name" value="Ammonium transporter AmtB like domains"/>
    <property type="match status" value="1"/>
</dbReference>
<dbReference type="GO" id="GO:0005886">
    <property type="term" value="C:plasma membrane"/>
    <property type="evidence" value="ECO:0007669"/>
    <property type="project" value="UniProtKB-SubCell"/>
</dbReference>
<feature type="domain" description="Ammonium transporter AmtB-like" evidence="9">
    <location>
        <begin position="9"/>
        <end position="400"/>
    </location>
</feature>
<evidence type="ECO:0000259" key="9">
    <source>
        <dbReference type="Pfam" id="PF00909"/>
    </source>
</evidence>
<accession>A0A434AXK4</accession>
<evidence type="ECO:0000313" key="11">
    <source>
        <dbReference type="Proteomes" id="UP000282985"/>
    </source>
</evidence>
<keyword evidence="7 8" id="KW-0924">Ammonia transport</keyword>
<reference evidence="10 11" key="1">
    <citation type="submission" date="2018-11" db="EMBL/GenBank/DDBJ databases">
        <title>Parancylomarina longa gen. nov., sp. nov., isolated from sediments of southern Okinawa.</title>
        <authorList>
            <person name="Fu T."/>
        </authorList>
    </citation>
    <scope>NUCLEOTIDE SEQUENCE [LARGE SCALE GENOMIC DNA]</scope>
    <source>
        <strain evidence="10 11">T3-2 S1-C</strain>
    </source>
</reference>
<evidence type="ECO:0000256" key="4">
    <source>
        <dbReference type="ARBA" id="ARBA00022692"/>
    </source>
</evidence>
<dbReference type="GO" id="GO:0008519">
    <property type="term" value="F:ammonium channel activity"/>
    <property type="evidence" value="ECO:0007669"/>
    <property type="project" value="InterPro"/>
</dbReference>
<feature type="transmembrane region" description="Helical" evidence="8">
    <location>
        <begin position="195"/>
        <end position="213"/>
    </location>
</feature>
<evidence type="ECO:0000256" key="1">
    <source>
        <dbReference type="ARBA" id="ARBA00004141"/>
    </source>
</evidence>
<keyword evidence="11" id="KW-1185">Reference proteome</keyword>
<evidence type="ECO:0000256" key="5">
    <source>
        <dbReference type="ARBA" id="ARBA00022989"/>
    </source>
</evidence>
<keyword evidence="3 8" id="KW-0813">Transport</keyword>
<dbReference type="PANTHER" id="PTHR43029:SF10">
    <property type="entry name" value="AMMONIUM TRANSPORTER MEP2"/>
    <property type="match status" value="1"/>
</dbReference>
<keyword evidence="6 8" id="KW-0472">Membrane</keyword>
<feature type="transmembrane region" description="Helical" evidence="8">
    <location>
        <begin position="128"/>
        <end position="150"/>
    </location>
</feature>
<dbReference type="OrthoDB" id="9814202at2"/>
<comment type="similarity">
    <text evidence="2 8">Belongs to the ammonia transporter channel (TC 1.A.11.2) family.</text>
</comment>
<dbReference type="NCBIfam" id="TIGR00836">
    <property type="entry name" value="amt"/>
    <property type="match status" value="1"/>
</dbReference>
<dbReference type="InterPro" id="IPR018047">
    <property type="entry name" value="Ammonium_transpt_CS"/>
</dbReference>
<feature type="transmembrane region" description="Helical" evidence="8">
    <location>
        <begin position="6"/>
        <end position="28"/>
    </location>
</feature>
<feature type="transmembrane region" description="Helical" evidence="8">
    <location>
        <begin position="162"/>
        <end position="183"/>
    </location>
</feature>
<proteinExistence type="inferred from homology"/>
<evidence type="ECO:0000256" key="7">
    <source>
        <dbReference type="ARBA" id="ARBA00023177"/>
    </source>
</evidence>
<keyword evidence="4 8" id="KW-0812">Transmembrane</keyword>
<feature type="transmembrane region" description="Helical" evidence="8">
    <location>
        <begin position="309"/>
        <end position="332"/>
    </location>
</feature>